<keyword evidence="1" id="KW-0805">Transcription regulation</keyword>
<dbReference type="InterPro" id="IPR028978">
    <property type="entry name" value="Chorismate_lyase_/UTRA_dom_sf"/>
</dbReference>
<keyword evidence="6" id="KW-1185">Reference proteome</keyword>
<keyword evidence="3" id="KW-0804">Transcription</keyword>
<comment type="caution">
    <text evidence="5">The sequence shown here is derived from an EMBL/GenBank/DDBJ whole genome shotgun (WGS) entry which is preliminary data.</text>
</comment>
<proteinExistence type="predicted"/>
<keyword evidence="2" id="KW-0238">DNA-binding</keyword>
<dbReference type="Pfam" id="PF07702">
    <property type="entry name" value="UTRA"/>
    <property type="match status" value="1"/>
</dbReference>
<dbReference type="Proteomes" id="UP000256661">
    <property type="component" value="Unassembled WGS sequence"/>
</dbReference>
<dbReference type="InterPro" id="IPR011663">
    <property type="entry name" value="UTRA"/>
</dbReference>
<dbReference type="CDD" id="cd07377">
    <property type="entry name" value="WHTH_GntR"/>
    <property type="match status" value="1"/>
</dbReference>
<dbReference type="InterPro" id="IPR036388">
    <property type="entry name" value="WH-like_DNA-bd_sf"/>
</dbReference>
<dbReference type="Gene3D" id="1.10.10.10">
    <property type="entry name" value="Winged helix-like DNA-binding domain superfamily/Winged helix DNA-binding domain"/>
    <property type="match status" value="1"/>
</dbReference>
<dbReference type="PANTHER" id="PTHR44846:SF17">
    <property type="entry name" value="GNTR-FAMILY TRANSCRIPTIONAL REGULATOR"/>
    <property type="match status" value="1"/>
</dbReference>
<dbReference type="SUPFAM" id="SSF64288">
    <property type="entry name" value="Chorismate lyase-like"/>
    <property type="match status" value="1"/>
</dbReference>
<evidence type="ECO:0000256" key="1">
    <source>
        <dbReference type="ARBA" id="ARBA00023015"/>
    </source>
</evidence>
<dbReference type="InterPro" id="IPR036390">
    <property type="entry name" value="WH_DNA-bd_sf"/>
</dbReference>
<reference evidence="5 6" key="1">
    <citation type="submission" date="2018-08" db="EMBL/GenBank/DDBJ databases">
        <title>Sequencing the genomes of 1000 actinobacteria strains.</title>
        <authorList>
            <person name="Klenk H.-P."/>
        </authorList>
    </citation>
    <scope>NUCLEOTIDE SEQUENCE [LARGE SCALE GENOMIC DNA]</scope>
    <source>
        <strain evidence="5 6">DSM 43927</strain>
    </source>
</reference>
<organism evidence="5 6">
    <name type="scientific">Thermomonospora umbrina</name>
    <dbReference type="NCBI Taxonomy" id="111806"/>
    <lineage>
        <taxon>Bacteria</taxon>
        <taxon>Bacillati</taxon>
        <taxon>Actinomycetota</taxon>
        <taxon>Actinomycetes</taxon>
        <taxon>Streptosporangiales</taxon>
        <taxon>Thermomonosporaceae</taxon>
        <taxon>Thermomonospora</taxon>
    </lineage>
</organism>
<accession>A0A3D9SWP3</accession>
<gene>
    <name evidence="5" type="ORF">DFJ69_5889</name>
</gene>
<dbReference type="Gene3D" id="3.40.1410.10">
    <property type="entry name" value="Chorismate lyase-like"/>
    <property type="match status" value="1"/>
</dbReference>
<dbReference type="InterPro" id="IPR050679">
    <property type="entry name" value="Bact_HTH_transcr_reg"/>
</dbReference>
<dbReference type="AlphaFoldDB" id="A0A3D9SWP3"/>
<protein>
    <submittedName>
        <fullName evidence="5">GntR family transcriptional regulator</fullName>
    </submittedName>
</protein>
<evidence type="ECO:0000259" key="4">
    <source>
        <dbReference type="PROSITE" id="PS50949"/>
    </source>
</evidence>
<sequence>MPRPEDKRPLHERVAADLRARIMAGDFQPGEQLGSTAQLMEHYQAANPTIQRALDVLKTEGFLYGRRGKGVYVRDKQPFKVDVAAYFTPSPDGFTYDLLDVTQLEPPPEVAQALGLDDSGEAILRRRITRYQGEPVEVCYSYYPLPLAAGTPLARAGKIKGGAPRVLANLGFPQVRFIDEVSARHPTTEEIELLDLPNVPVIRQFRTIYSHDDLPVEATVMIKGGNLYELRYRQVAD</sequence>
<feature type="domain" description="HTH gntR-type" evidence="4">
    <location>
        <begin position="8"/>
        <end position="76"/>
    </location>
</feature>
<dbReference type="SMART" id="SM00866">
    <property type="entry name" value="UTRA"/>
    <property type="match status" value="1"/>
</dbReference>
<dbReference type="PROSITE" id="PS50949">
    <property type="entry name" value="HTH_GNTR"/>
    <property type="match status" value="1"/>
</dbReference>
<dbReference type="PANTHER" id="PTHR44846">
    <property type="entry name" value="MANNOSYL-D-GLYCERATE TRANSPORT/METABOLISM SYSTEM REPRESSOR MNGR-RELATED"/>
    <property type="match status" value="1"/>
</dbReference>
<evidence type="ECO:0000256" key="2">
    <source>
        <dbReference type="ARBA" id="ARBA00023125"/>
    </source>
</evidence>
<dbReference type="GO" id="GO:0003700">
    <property type="term" value="F:DNA-binding transcription factor activity"/>
    <property type="evidence" value="ECO:0007669"/>
    <property type="project" value="InterPro"/>
</dbReference>
<dbReference type="GO" id="GO:0003677">
    <property type="term" value="F:DNA binding"/>
    <property type="evidence" value="ECO:0007669"/>
    <property type="project" value="UniProtKB-KW"/>
</dbReference>
<dbReference type="InterPro" id="IPR000524">
    <property type="entry name" value="Tscrpt_reg_HTH_GntR"/>
</dbReference>
<dbReference type="Pfam" id="PF00392">
    <property type="entry name" value="GntR"/>
    <property type="match status" value="1"/>
</dbReference>
<dbReference type="SMART" id="SM00345">
    <property type="entry name" value="HTH_GNTR"/>
    <property type="match status" value="1"/>
</dbReference>
<name>A0A3D9SWP3_9ACTN</name>
<dbReference type="GO" id="GO:0045892">
    <property type="term" value="P:negative regulation of DNA-templated transcription"/>
    <property type="evidence" value="ECO:0007669"/>
    <property type="project" value="TreeGrafter"/>
</dbReference>
<evidence type="ECO:0000256" key="3">
    <source>
        <dbReference type="ARBA" id="ARBA00023163"/>
    </source>
</evidence>
<dbReference type="SUPFAM" id="SSF46785">
    <property type="entry name" value="Winged helix' DNA-binding domain"/>
    <property type="match status" value="1"/>
</dbReference>
<evidence type="ECO:0000313" key="5">
    <source>
        <dbReference type="EMBL" id="REF00357.1"/>
    </source>
</evidence>
<evidence type="ECO:0000313" key="6">
    <source>
        <dbReference type="Proteomes" id="UP000256661"/>
    </source>
</evidence>
<dbReference type="EMBL" id="QTTT01000001">
    <property type="protein sequence ID" value="REF00357.1"/>
    <property type="molecule type" value="Genomic_DNA"/>
</dbReference>